<sequence>MESVDITVIGAGLAGSVAALSLARQGRKVMLISGDSRPHDRRTTALMDQSIRFLDRLGLWEDLKPSAEPLATMQIIDGTTRLLRAPPVAFRSSEVGLAAFGYNFQNIDLLGVFDAALAREPNVTVCREQATAVDLSGDLALVTLSSGETVTSDLVVGADGRQSMTRAAANVSVKTWSYPQSAVVLNFGHALPHNNVSTEFHTETGPFTQVPLKGNRSSLVWVVEPQEAERLVALPLEELAVLVEARLQSLLGRVTIEEPAQAWPLSGMTAHRYGKGRAVFIGEAAHAFPPIGAQGLNLSLRDIMSLEDLVGFEPQKPLGPTLGDRFDRRRKLDVLSRTASVDLLNRSLLSSFLPVQMLRAAGIHLLSTLTPLRHFAMREGVAPGRGFGAFPQMIRDKIKSRF</sequence>
<feature type="domain" description="FAD-binding" evidence="8">
    <location>
        <begin position="4"/>
        <end position="306"/>
    </location>
</feature>
<evidence type="ECO:0000256" key="1">
    <source>
        <dbReference type="ARBA" id="ARBA00001974"/>
    </source>
</evidence>
<dbReference type="InterPro" id="IPR051205">
    <property type="entry name" value="UbiH/COQ6_monooxygenase"/>
</dbReference>
<organism evidence="10 11">
    <name type="scientific">Allorhizobium taibaishanense</name>
    <dbReference type="NCBI Taxonomy" id="887144"/>
    <lineage>
        <taxon>Bacteria</taxon>
        <taxon>Pseudomonadati</taxon>
        <taxon>Pseudomonadota</taxon>
        <taxon>Alphaproteobacteria</taxon>
        <taxon>Hyphomicrobiales</taxon>
        <taxon>Rhizobiaceae</taxon>
        <taxon>Rhizobium/Agrobacterium group</taxon>
        <taxon>Allorhizobium</taxon>
    </lineage>
</organism>
<gene>
    <name evidence="10" type="ORF">BJF91_09185</name>
    <name evidence="9" type="ORF">GGQ71_002241</name>
</gene>
<evidence type="ECO:0000313" key="10">
    <source>
        <dbReference type="EMBL" id="OLP48291.1"/>
    </source>
</evidence>
<evidence type="ECO:0000313" key="11">
    <source>
        <dbReference type="Proteomes" id="UP000185598"/>
    </source>
</evidence>
<dbReference type="RefSeq" id="WP_075616345.1">
    <property type="nucleotide sequence ID" value="NZ_JACIED010000002.1"/>
</dbReference>
<dbReference type="GO" id="GO:0071949">
    <property type="term" value="F:FAD binding"/>
    <property type="evidence" value="ECO:0007669"/>
    <property type="project" value="InterPro"/>
</dbReference>
<evidence type="ECO:0000256" key="5">
    <source>
        <dbReference type="ARBA" id="ARBA00022827"/>
    </source>
</evidence>
<keyword evidence="5" id="KW-0274">FAD</keyword>
<comment type="pathway">
    <text evidence="2">Cofactor biosynthesis; ubiquinone biosynthesis.</text>
</comment>
<evidence type="ECO:0000256" key="7">
    <source>
        <dbReference type="ARBA" id="ARBA00023033"/>
    </source>
</evidence>
<comment type="cofactor">
    <cofactor evidence="1">
        <name>FAD</name>
        <dbReference type="ChEBI" id="CHEBI:57692"/>
    </cofactor>
</comment>
<dbReference type="Proteomes" id="UP000544107">
    <property type="component" value="Unassembled WGS sequence"/>
</dbReference>
<dbReference type="OrthoDB" id="9796623at2"/>
<evidence type="ECO:0000256" key="3">
    <source>
        <dbReference type="ARBA" id="ARBA00005349"/>
    </source>
</evidence>
<dbReference type="EMBL" id="JACIED010000002">
    <property type="protein sequence ID" value="MBB4007978.1"/>
    <property type="molecule type" value="Genomic_DNA"/>
</dbReference>
<name>A0A1Q9A136_9HYPH</name>
<reference evidence="10 11" key="1">
    <citation type="submission" date="2016-09" db="EMBL/GenBank/DDBJ databases">
        <title>Rhizobium oryziradicis sp. nov., isolated from the root of rice.</title>
        <authorList>
            <person name="Zhao J."/>
            <person name="Zhang X."/>
        </authorList>
    </citation>
    <scope>NUCLEOTIDE SEQUENCE [LARGE SCALE GENOMIC DNA]</scope>
    <source>
        <strain evidence="10 11">14971</strain>
    </source>
</reference>
<evidence type="ECO:0000313" key="12">
    <source>
        <dbReference type="Proteomes" id="UP000544107"/>
    </source>
</evidence>
<accession>A0A1Q9A136</accession>
<dbReference type="Proteomes" id="UP000185598">
    <property type="component" value="Unassembled WGS sequence"/>
</dbReference>
<evidence type="ECO:0000256" key="6">
    <source>
        <dbReference type="ARBA" id="ARBA00023002"/>
    </source>
</evidence>
<dbReference type="AlphaFoldDB" id="A0A1Q9A136"/>
<dbReference type="NCBIfam" id="NF005691">
    <property type="entry name" value="PRK07494.1"/>
    <property type="match status" value="1"/>
</dbReference>
<evidence type="ECO:0000256" key="2">
    <source>
        <dbReference type="ARBA" id="ARBA00004749"/>
    </source>
</evidence>
<dbReference type="Gene3D" id="3.50.50.60">
    <property type="entry name" value="FAD/NAD(P)-binding domain"/>
    <property type="match status" value="2"/>
</dbReference>
<dbReference type="PANTHER" id="PTHR43876">
    <property type="entry name" value="UBIQUINONE BIOSYNTHESIS MONOOXYGENASE COQ6, MITOCHONDRIAL"/>
    <property type="match status" value="1"/>
</dbReference>
<dbReference type="PANTHER" id="PTHR43876:SF7">
    <property type="entry name" value="UBIQUINONE BIOSYNTHESIS MONOOXYGENASE COQ6, MITOCHONDRIAL"/>
    <property type="match status" value="1"/>
</dbReference>
<evidence type="ECO:0000313" key="9">
    <source>
        <dbReference type="EMBL" id="MBB4007978.1"/>
    </source>
</evidence>
<comment type="caution">
    <text evidence="10">The sequence shown here is derived from an EMBL/GenBank/DDBJ whole genome shotgun (WGS) entry which is preliminary data.</text>
</comment>
<dbReference type="InterPro" id="IPR036188">
    <property type="entry name" value="FAD/NAD-bd_sf"/>
</dbReference>
<dbReference type="NCBIfam" id="TIGR01988">
    <property type="entry name" value="Ubi-OHases"/>
    <property type="match status" value="1"/>
</dbReference>
<dbReference type="SUPFAM" id="SSF51905">
    <property type="entry name" value="FAD/NAD(P)-binding domain"/>
    <property type="match status" value="1"/>
</dbReference>
<dbReference type="UniPathway" id="UPA00232"/>
<keyword evidence="4" id="KW-0285">Flavoprotein</keyword>
<evidence type="ECO:0000256" key="4">
    <source>
        <dbReference type="ARBA" id="ARBA00022630"/>
    </source>
</evidence>
<reference evidence="9 12" key="2">
    <citation type="submission" date="2020-08" db="EMBL/GenBank/DDBJ databases">
        <title>Genomic Encyclopedia of Type Strains, Phase IV (KMG-IV): sequencing the most valuable type-strain genomes for metagenomic binning, comparative biology and taxonomic classification.</title>
        <authorList>
            <person name="Goeker M."/>
        </authorList>
    </citation>
    <scope>NUCLEOTIDE SEQUENCE [LARGE SCALE GENOMIC DNA]</scope>
    <source>
        <strain evidence="9 12">DSM 100021</strain>
    </source>
</reference>
<dbReference type="PRINTS" id="PR00420">
    <property type="entry name" value="RNGMNOXGNASE"/>
</dbReference>
<proteinExistence type="inferred from homology"/>
<dbReference type="STRING" id="887144.BJF91_09185"/>
<keyword evidence="6 9" id="KW-0560">Oxidoreductase</keyword>
<protein>
    <submittedName>
        <fullName evidence="9">2-octaprenyl-6-methoxyphenol hydroxylase</fullName>
        <ecNumber evidence="9">1.14.13.-</ecNumber>
    </submittedName>
    <submittedName>
        <fullName evidence="10">2-octaprenyl-6-methoxyphenyl hydroxylase</fullName>
    </submittedName>
</protein>
<evidence type="ECO:0000259" key="8">
    <source>
        <dbReference type="Pfam" id="PF01494"/>
    </source>
</evidence>
<keyword evidence="11" id="KW-1185">Reference proteome</keyword>
<keyword evidence="7" id="KW-0503">Monooxygenase</keyword>
<dbReference type="GO" id="GO:0006744">
    <property type="term" value="P:ubiquinone biosynthetic process"/>
    <property type="evidence" value="ECO:0007669"/>
    <property type="project" value="UniProtKB-UniPathway"/>
</dbReference>
<dbReference type="InterPro" id="IPR010971">
    <property type="entry name" value="UbiH/COQ6"/>
</dbReference>
<dbReference type="GO" id="GO:0004497">
    <property type="term" value="F:monooxygenase activity"/>
    <property type="evidence" value="ECO:0007669"/>
    <property type="project" value="UniProtKB-KW"/>
</dbReference>
<dbReference type="EC" id="1.14.13.-" evidence="9"/>
<dbReference type="InterPro" id="IPR002938">
    <property type="entry name" value="FAD-bd"/>
</dbReference>
<dbReference type="Pfam" id="PF01494">
    <property type="entry name" value="FAD_binding_3"/>
    <property type="match status" value="1"/>
</dbReference>
<comment type="similarity">
    <text evidence="3">Belongs to the UbiH/COQ6 family.</text>
</comment>
<dbReference type="GO" id="GO:0016705">
    <property type="term" value="F:oxidoreductase activity, acting on paired donors, with incorporation or reduction of molecular oxygen"/>
    <property type="evidence" value="ECO:0007669"/>
    <property type="project" value="InterPro"/>
</dbReference>
<dbReference type="EMBL" id="MKIN01000024">
    <property type="protein sequence ID" value="OLP48291.1"/>
    <property type="molecule type" value="Genomic_DNA"/>
</dbReference>